<keyword evidence="5" id="KW-1185">Reference proteome</keyword>
<gene>
    <name evidence="4" type="ORF">SAMN04487775_10770</name>
</gene>
<evidence type="ECO:0000256" key="1">
    <source>
        <dbReference type="SAM" id="Coils"/>
    </source>
</evidence>
<keyword evidence="4" id="KW-0067">ATP-binding</keyword>
<proteinExistence type="predicted"/>
<protein>
    <submittedName>
        <fullName evidence="4">Helicase conserved C-terminal domain-containing protein</fullName>
    </submittedName>
</protein>
<dbReference type="Pfam" id="PF00271">
    <property type="entry name" value="Helicase_C"/>
    <property type="match status" value="1"/>
</dbReference>
<dbReference type="OrthoDB" id="353419at2"/>
<dbReference type="InterPro" id="IPR027417">
    <property type="entry name" value="P-loop_NTPase"/>
</dbReference>
<organism evidence="4 5">
    <name type="scientific">Treponema bryantii</name>
    <dbReference type="NCBI Taxonomy" id="163"/>
    <lineage>
        <taxon>Bacteria</taxon>
        <taxon>Pseudomonadati</taxon>
        <taxon>Spirochaetota</taxon>
        <taxon>Spirochaetia</taxon>
        <taxon>Spirochaetales</taxon>
        <taxon>Treponemataceae</taxon>
        <taxon>Treponema</taxon>
    </lineage>
</organism>
<dbReference type="GO" id="GO:0004386">
    <property type="term" value="F:helicase activity"/>
    <property type="evidence" value="ECO:0007669"/>
    <property type="project" value="UniProtKB-KW"/>
</dbReference>
<dbReference type="PANTHER" id="PTHR10799">
    <property type="entry name" value="SNF2/RAD54 HELICASE FAMILY"/>
    <property type="match status" value="1"/>
</dbReference>
<accession>A0A1I3LLZ1</accession>
<dbReference type="RefSeq" id="WP_074932273.1">
    <property type="nucleotide sequence ID" value="NZ_FORI01000007.1"/>
</dbReference>
<evidence type="ECO:0000259" key="3">
    <source>
        <dbReference type="PROSITE" id="PS51194"/>
    </source>
</evidence>
<dbReference type="InterPro" id="IPR001650">
    <property type="entry name" value="Helicase_C-like"/>
</dbReference>
<dbReference type="PROSITE" id="PS51192">
    <property type="entry name" value="HELICASE_ATP_BIND_1"/>
    <property type="match status" value="1"/>
</dbReference>
<evidence type="ECO:0000259" key="2">
    <source>
        <dbReference type="PROSITE" id="PS51192"/>
    </source>
</evidence>
<dbReference type="Proteomes" id="UP000182737">
    <property type="component" value="Unassembled WGS sequence"/>
</dbReference>
<reference evidence="5" key="1">
    <citation type="submission" date="2016-10" db="EMBL/GenBank/DDBJ databases">
        <authorList>
            <person name="Varghese N."/>
            <person name="Submissions S."/>
        </authorList>
    </citation>
    <scope>NUCLEOTIDE SEQUENCE [LARGE SCALE GENOMIC DNA]</scope>
    <source>
        <strain evidence="5">XBD1002</strain>
    </source>
</reference>
<feature type="domain" description="Helicase ATP-binding" evidence="2">
    <location>
        <begin position="168"/>
        <end position="405"/>
    </location>
</feature>
<keyword evidence="4" id="KW-0547">Nucleotide-binding</keyword>
<dbReference type="PROSITE" id="PS51194">
    <property type="entry name" value="HELICASE_CTER"/>
    <property type="match status" value="1"/>
</dbReference>
<dbReference type="Gene3D" id="3.40.50.300">
    <property type="entry name" value="P-loop containing nucleotide triphosphate hydrolases"/>
    <property type="match status" value="2"/>
</dbReference>
<feature type="coiled-coil region" evidence="1">
    <location>
        <begin position="760"/>
        <end position="794"/>
    </location>
</feature>
<feature type="domain" description="Helicase C-terminal" evidence="3">
    <location>
        <begin position="550"/>
        <end position="719"/>
    </location>
</feature>
<dbReference type="InterPro" id="IPR014001">
    <property type="entry name" value="Helicase_ATP-bd"/>
</dbReference>
<name>A0A1I3LLZ1_9SPIR</name>
<keyword evidence="4" id="KW-0347">Helicase</keyword>
<dbReference type="AlphaFoldDB" id="A0A1I3LLZ1"/>
<keyword evidence="4" id="KW-0378">Hydrolase</keyword>
<dbReference type="Pfam" id="PF00176">
    <property type="entry name" value="SNF2-rel_dom"/>
    <property type="match status" value="2"/>
</dbReference>
<dbReference type="SMART" id="SM00487">
    <property type="entry name" value="DEXDc"/>
    <property type="match status" value="1"/>
</dbReference>
<feature type="coiled-coil region" evidence="1">
    <location>
        <begin position="846"/>
        <end position="873"/>
    </location>
</feature>
<dbReference type="SUPFAM" id="SSF52540">
    <property type="entry name" value="P-loop containing nucleoside triphosphate hydrolases"/>
    <property type="match status" value="2"/>
</dbReference>
<dbReference type="GO" id="GO:0005524">
    <property type="term" value="F:ATP binding"/>
    <property type="evidence" value="ECO:0007669"/>
    <property type="project" value="InterPro"/>
</dbReference>
<keyword evidence="1" id="KW-0175">Coiled coil</keyword>
<evidence type="ECO:0000313" key="5">
    <source>
        <dbReference type="Proteomes" id="UP000182737"/>
    </source>
</evidence>
<dbReference type="InterPro" id="IPR000330">
    <property type="entry name" value="SNF2_N"/>
</dbReference>
<sequence>MESSFKQISDIHFSLHSVITRQSECTEIDLKELFYFWVSGRSVKEGEDYRDIDWLTSPISRTDFPDDITWPDIIDYAEGLPCKKLSLSQTENDERKILRMDTAEALFDRFLHEGLSSEQRNSVEQTWNHTFNAFTPVDYDNFDYTLQGLSPTYNGKKFSLHEQQKKGFAYLCSKGNGLLAYDVGVGKTATGIAAIMYQLQHGKCSRPLIIVPKAVYSKWIHDIRELFPNVTLNQLENLNKDIIDDLRMNSVFAEENDSQLLPAASVSICTAEAIEKIYFSEESCPFLEESFNHIITKKKQKEYFTPSAGLSLEQYVFFEELGIDLLLVDEAHRYKNLIKKVSGSGYSEFSRLGFGEPSSRAVKMFAITEYIHRHNNEKNVFLLSATPFTNSPMEIYTTLLFTSGNEIRSLGYKDINDFLNEFAEIKIEWTVNNKNEVVRKTVMKNFRSLDALQRIIQNYIDKVDAEDAHINRPQKETHVIKIEMTSLQKKIYDAQIQRLTEAPGLDAIFSAMNTMRMCLISPTLVKDKNIKVPDLSQFVTASPKMLLVCDTVISIYKVKPDCGQIIYLPRGVKEFTAVKQYLIKNQIPEEVIGMMNSATTESRKGKITKAFNDPTSPLKILIGSETISEGVDLNGNSLVLYNCMLGWNPTEPVQVEGRLWRQGNRQKKVHIVYPLMYNSLDSLIYQKHDEKASRIDAIWEYRGDKINVEEINPAELKFDLIKSPEMKADIILEQRAIPLKRELKIIDESRSLIALADERSAAIYQEMASLQNQIDQLNAEIQAAEKKNEGMPEAFRHLTELVTAEAIAERKPLEQALAAKKKSIALIQANLQKKIGTQYKNKTECLAALSRRQSELEQQIELLQQDRPKLIQEFSAQYTQQKAQLQSIPKLVKTLSKNIIENSAT</sequence>
<dbReference type="EMBL" id="FORI01000007">
    <property type="protein sequence ID" value="SFI85732.1"/>
    <property type="molecule type" value="Genomic_DNA"/>
</dbReference>
<evidence type="ECO:0000313" key="4">
    <source>
        <dbReference type="EMBL" id="SFI85732.1"/>
    </source>
</evidence>